<proteinExistence type="predicted"/>
<evidence type="ECO:0000313" key="1">
    <source>
        <dbReference type="EMBL" id="EDO60874.1"/>
    </source>
</evidence>
<dbReference type="AlphaFoldDB" id="A7VV74"/>
<dbReference type="HOGENOM" id="CLU_3151296_0_0_9"/>
<comment type="caution">
    <text evidence="1">The sequence shown here is derived from an EMBL/GenBank/DDBJ whole genome shotgun (WGS) entry which is preliminary data.</text>
</comment>
<dbReference type="Proteomes" id="UP000003490">
    <property type="component" value="Unassembled WGS sequence"/>
</dbReference>
<reference evidence="1 2" key="2">
    <citation type="submission" date="2007-08" db="EMBL/GenBank/DDBJ databases">
        <authorList>
            <person name="Fulton L."/>
            <person name="Clifton S."/>
            <person name="Fulton B."/>
            <person name="Xu J."/>
            <person name="Minx P."/>
            <person name="Pepin K.H."/>
            <person name="Johnson M."/>
            <person name="Thiruvilangam P."/>
            <person name="Bhonagiri V."/>
            <person name="Nash W.E."/>
            <person name="Wang C."/>
            <person name="Mardis E.R."/>
            <person name="Wilson R.K."/>
        </authorList>
    </citation>
    <scope>NUCLEOTIDE SEQUENCE [LARGE SCALE GENOMIC DNA]</scope>
    <source>
        <strain evidence="1 2">DSM 753</strain>
    </source>
</reference>
<name>A7VV74_9FIRM</name>
<protein>
    <submittedName>
        <fullName evidence="1">Uncharacterized protein</fullName>
    </submittedName>
</protein>
<sequence>MRTITISLPPEAYASYQELSQATGETPEEAMSRLLEEFLRLTAGLYQE</sequence>
<organism evidence="1 2">
    <name type="scientific">[Clostridium] leptum DSM 753</name>
    <dbReference type="NCBI Taxonomy" id="428125"/>
    <lineage>
        <taxon>Bacteria</taxon>
        <taxon>Bacillati</taxon>
        <taxon>Bacillota</taxon>
        <taxon>Clostridia</taxon>
        <taxon>Eubacteriales</taxon>
        <taxon>Oscillospiraceae</taxon>
        <taxon>Oscillospiraceae incertae sedis</taxon>
    </lineage>
</organism>
<dbReference type="EMBL" id="ABCB02000019">
    <property type="protein sequence ID" value="EDO60874.1"/>
    <property type="molecule type" value="Genomic_DNA"/>
</dbReference>
<evidence type="ECO:0000313" key="2">
    <source>
        <dbReference type="Proteomes" id="UP000003490"/>
    </source>
</evidence>
<gene>
    <name evidence="1" type="ORF">CLOLEP_02479</name>
</gene>
<reference evidence="1 2" key="1">
    <citation type="submission" date="2007-08" db="EMBL/GenBank/DDBJ databases">
        <title>Draft genome sequence of Clostridium leptum (DSM 753).</title>
        <authorList>
            <person name="Sudarsanam P."/>
            <person name="Ley R."/>
            <person name="Guruge J."/>
            <person name="Turnbaugh P.J."/>
            <person name="Mahowald M."/>
            <person name="Liep D."/>
            <person name="Gordon J."/>
        </authorList>
    </citation>
    <scope>NUCLEOTIDE SEQUENCE [LARGE SCALE GENOMIC DNA]</scope>
    <source>
        <strain evidence="1 2">DSM 753</strain>
    </source>
</reference>
<accession>A7VV74</accession>